<evidence type="ECO:0000256" key="7">
    <source>
        <dbReference type="ARBA" id="ARBA00022723"/>
    </source>
</evidence>
<dbReference type="Proteomes" id="UP000765509">
    <property type="component" value="Unassembled WGS sequence"/>
</dbReference>
<evidence type="ECO:0000256" key="12">
    <source>
        <dbReference type="ARBA" id="ARBA00022842"/>
    </source>
</evidence>
<evidence type="ECO:0000256" key="1">
    <source>
        <dbReference type="ARBA" id="ARBA00002180"/>
    </source>
</evidence>
<dbReference type="InterPro" id="IPR001584">
    <property type="entry name" value="Integrase_cat-core"/>
</dbReference>
<dbReference type="InterPro" id="IPR012337">
    <property type="entry name" value="RNaseH-like_sf"/>
</dbReference>
<dbReference type="OrthoDB" id="7700898at2759"/>
<evidence type="ECO:0000256" key="3">
    <source>
        <dbReference type="ARBA" id="ARBA00022612"/>
    </source>
</evidence>
<evidence type="ECO:0000256" key="17">
    <source>
        <dbReference type="ARBA" id="ARBA00023113"/>
    </source>
</evidence>
<dbReference type="Gene3D" id="3.30.420.10">
    <property type="entry name" value="Ribonuclease H-like superfamily/Ribonuclease H"/>
    <property type="match status" value="1"/>
</dbReference>
<keyword evidence="12" id="KW-0460">Magnesium</keyword>
<evidence type="ECO:0000259" key="21">
    <source>
        <dbReference type="PROSITE" id="PS50994"/>
    </source>
</evidence>
<keyword evidence="14" id="KW-0229">DNA integration</keyword>
<feature type="domain" description="Integrase catalytic" evidence="21">
    <location>
        <begin position="171"/>
        <end position="313"/>
    </location>
</feature>
<evidence type="ECO:0000256" key="9">
    <source>
        <dbReference type="ARBA" id="ARBA00022759"/>
    </source>
</evidence>
<dbReference type="SUPFAM" id="SSF53098">
    <property type="entry name" value="Ribonuclease H-like"/>
    <property type="match status" value="1"/>
</dbReference>
<evidence type="ECO:0000313" key="22">
    <source>
        <dbReference type="EMBL" id="MBW0483615.1"/>
    </source>
</evidence>
<dbReference type="EMBL" id="AVOT02007311">
    <property type="protein sequence ID" value="MBW0483615.1"/>
    <property type="molecule type" value="Genomic_DNA"/>
</dbReference>
<dbReference type="GO" id="GO:0004519">
    <property type="term" value="F:endonuclease activity"/>
    <property type="evidence" value="ECO:0007669"/>
    <property type="project" value="UniProtKB-KW"/>
</dbReference>
<dbReference type="InterPro" id="IPR039537">
    <property type="entry name" value="Retrotran_Ty1/copia-like"/>
</dbReference>
<keyword evidence="9" id="KW-0255">Endonuclease</keyword>
<evidence type="ECO:0000256" key="8">
    <source>
        <dbReference type="ARBA" id="ARBA00022741"/>
    </source>
</evidence>
<proteinExistence type="predicted"/>
<dbReference type="Pfam" id="PF22936">
    <property type="entry name" value="Pol_BBD"/>
    <property type="match status" value="1"/>
</dbReference>
<dbReference type="GO" id="GO:0006310">
    <property type="term" value="P:DNA recombination"/>
    <property type="evidence" value="ECO:0007669"/>
    <property type="project" value="UniProtKB-KW"/>
</dbReference>
<evidence type="ECO:0000256" key="5">
    <source>
        <dbReference type="ARBA" id="ARBA00022695"/>
    </source>
</evidence>
<name>A0A9Q3CIY1_9BASI</name>
<keyword evidence="8" id="KW-0547">Nucleotide-binding</keyword>
<evidence type="ECO:0000256" key="2">
    <source>
        <dbReference type="ARBA" id="ARBA00022578"/>
    </source>
</evidence>
<evidence type="ECO:0000256" key="6">
    <source>
        <dbReference type="ARBA" id="ARBA00022722"/>
    </source>
</evidence>
<dbReference type="PANTHER" id="PTHR42648:SF11">
    <property type="entry name" value="TRANSPOSON TY4-P GAG-POL POLYPROTEIN"/>
    <property type="match status" value="1"/>
</dbReference>
<dbReference type="GO" id="GO:0003723">
    <property type="term" value="F:RNA binding"/>
    <property type="evidence" value="ECO:0007669"/>
    <property type="project" value="UniProtKB-KW"/>
</dbReference>
<evidence type="ECO:0000256" key="13">
    <source>
        <dbReference type="ARBA" id="ARBA00022884"/>
    </source>
</evidence>
<keyword evidence="16" id="KW-0808">Transferase</keyword>
<evidence type="ECO:0000313" key="23">
    <source>
        <dbReference type="Proteomes" id="UP000765509"/>
    </source>
</evidence>
<dbReference type="GO" id="GO:0005634">
    <property type="term" value="C:nucleus"/>
    <property type="evidence" value="ECO:0007669"/>
    <property type="project" value="UniProtKB-ARBA"/>
</dbReference>
<comment type="function">
    <text evidence="1">The aspartyl protease (PR) mediates the proteolytic cleavages of the Gag and Gag-Pol polyproteins after assembly of the VLP.</text>
</comment>
<evidence type="ECO:0000256" key="19">
    <source>
        <dbReference type="ARBA" id="ARBA00048173"/>
    </source>
</evidence>
<dbReference type="PANTHER" id="PTHR42648">
    <property type="entry name" value="TRANSPOSASE, PUTATIVE-RELATED"/>
    <property type="match status" value="1"/>
</dbReference>
<comment type="catalytic activity">
    <reaction evidence="20">
        <text>DNA(n) + a 2'-deoxyribonucleoside 5'-triphosphate = DNA(n+1) + diphosphate</text>
        <dbReference type="Rhea" id="RHEA:22508"/>
        <dbReference type="Rhea" id="RHEA-COMP:17339"/>
        <dbReference type="Rhea" id="RHEA-COMP:17340"/>
        <dbReference type="ChEBI" id="CHEBI:33019"/>
        <dbReference type="ChEBI" id="CHEBI:61560"/>
        <dbReference type="ChEBI" id="CHEBI:173112"/>
        <dbReference type="EC" id="2.7.7.7"/>
    </reaction>
</comment>
<dbReference type="InterPro" id="IPR054722">
    <property type="entry name" value="PolX-like_BBD"/>
</dbReference>
<dbReference type="GO" id="GO:0003964">
    <property type="term" value="F:RNA-directed DNA polymerase activity"/>
    <property type="evidence" value="ECO:0007669"/>
    <property type="project" value="UniProtKB-KW"/>
</dbReference>
<evidence type="ECO:0000256" key="10">
    <source>
        <dbReference type="ARBA" id="ARBA00022801"/>
    </source>
</evidence>
<dbReference type="InterPro" id="IPR036397">
    <property type="entry name" value="RNaseH_sf"/>
</dbReference>
<accession>A0A9Q3CIY1</accession>
<evidence type="ECO:0000256" key="11">
    <source>
        <dbReference type="ARBA" id="ARBA00022840"/>
    </source>
</evidence>
<protein>
    <recommendedName>
        <fullName evidence="21">Integrase catalytic domain-containing protein</fullName>
    </recommendedName>
</protein>
<comment type="caution">
    <text evidence="22">The sequence shown here is derived from an EMBL/GenBank/DDBJ whole genome shotgun (WGS) entry which is preliminary data.</text>
</comment>
<evidence type="ECO:0000256" key="18">
    <source>
        <dbReference type="ARBA" id="ARBA00023172"/>
    </source>
</evidence>
<comment type="catalytic activity">
    <reaction evidence="19">
        <text>DNA(n) + a 2'-deoxyribonucleoside 5'-triphosphate = DNA(n+1) + diphosphate</text>
        <dbReference type="Rhea" id="RHEA:22508"/>
        <dbReference type="Rhea" id="RHEA-COMP:17339"/>
        <dbReference type="Rhea" id="RHEA-COMP:17340"/>
        <dbReference type="ChEBI" id="CHEBI:33019"/>
        <dbReference type="ChEBI" id="CHEBI:61560"/>
        <dbReference type="ChEBI" id="CHEBI:173112"/>
        <dbReference type="EC" id="2.7.7.49"/>
    </reaction>
</comment>
<dbReference type="PROSITE" id="PS50994">
    <property type="entry name" value="INTEGRASE"/>
    <property type="match status" value="1"/>
</dbReference>
<keyword evidence="7" id="KW-0479">Metal-binding</keyword>
<keyword evidence="10" id="KW-0378">Hydrolase</keyword>
<dbReference type="GO" id="GO:0046872">
    <property type="term" value="F:metal ion binding"/>
    <property type="evidence" value="ECO:0007669"/>
    <property type="project" value="UniProtKB-KW"/>
</dbReference>
<keyword evidence="16" id="KW-0239">DNA-directed DNA polymerase</keyword>
<sequence length="313" mass="35158">MLDSGATDSMFNHLSYFTKFKDSPRAILLANGSQITAKGIGTVKIELSHSYLEIKETLYCPDLSNCLLSMGSLLKNHYVLQPLNNNKFKITDQYNRTILDGDYSSGALIIKQCHLSSTSCAKTTPNQLITLHRSSGHPSFDYFTKMYPHLNIQPFSCFTCDLCKMTKKPFPGHFPPATVKGETLHLDLSGPITPPSESGAIYFLRIADAFSRYVWVFFLQQKSEAKEKIKNLILKIQQTPLSKISDVVSDNGSEFKNQDLMTFFQNKGINHLTTPPYTPQQNPVAERGNRTTINKARCLLKDSGLKQSIQPYT</sequence>
<keyword evidence="3" id="KW-1188">Viral release from host cell</keyword>
<reference evidence="22" key="1">
    <citation type="submission" date="2021-03" db="EMBL/GenBank/DDBJ databases">
        <title>Draft genome sequence of rust myrtle Austropuccinia psidii MF-1, a brazilian biotype.</title>
        <authorList>
            <person name="Quecine M.C."/>
            <person name="Pachon D.M.R."/>
            <person name="Bonatelli M.L."/>
            <person name="Correr F.H."/>
            <person name="Franceschini L.M."/>
            <person name="Leite T.F."/>
            <person name="Margarido G.R.A."/>
            <person name="Almeida C.A."/>
            <person name="Ferrarezi J.A."/>
            <person name="Labate C.A."/>
        </authorList>
    </citation>
    <scope>NUCLEOTIDE SEQUENCE</scope>
    <source>
        <strain evidence="22">MF-1</strain>
    </source>
</reference>
<dbReference type="GO" id="GO:0008233">
    <property type="term" value="F:peptidase activity"/>
    <property type="evidence" value="ECO:0007669"/>
    <property type="project" value="UniProtKB-KW"/>
</dbReference>
<dbReference type="GO" id="GO:0006508">
    <property type="term" value="P:proteolysis"/>
    <property type="evidence" value="ECO:0007669"/>
    <property type="project" value="UniProtKB-KW"/>
</dbReference>
<dbReference type="Pfam" id="PF00665">
    <property type="entry name" value="rve"/>
    <property type="match status" value="1"/>
</dbReference>
<evidence type="ECO:0000256" key="15">
    <source>
        <dbReference type="ARBA" id="ARBA00022918"/>
    </source>
</evidence>
<gene>
    <name evidence="22" type="ORF">O181_023330</name>
</gene>
<evidence type="ECO:0000256" key="4">
    <source>
        <dbReference type="ARBA" id="ARBA00022670"/>
    </source>
</evidence>
<organism evidence="22 23">
    <name type="scientific">Austropuccinia psidii MF-1</name>
    <dbReference type="NCBI Taxonomy" id="1389203"/>
    <lineage>
        <taxon>Eukaryota</taxon>
        <taxon>Fungi</taxon>
        <taxon>Dikarya</taxon>
        <taxon>Basidiomycota</taxon>
        <taxon>Pucciniomycotina</taxon>
        <taxon>Pucciniomycetes</taxon>
        <taxon>Pucciniales</taxon>
        <taxon>Sphaerophragmiaceae</taxon>
        <taxon>Austropuccinia</taxon>
    </lineage>
</organism>
<keyword evidence="2" id="KW-0815">Transposition</keyword>
<keyword evidence="4" id="KW-0645">Protease</keyword>
<evidence type="ECO:0000256" key="16">
    <source>
        <dbReference type="ARBA" id="ARBA00022932"/>
    </source>
</evidence>
<dbReference type="GO" id="GO:0032196">
    <property type="term" value="P:transposition"/>
    <property type="evidence" value="ECO:0007669"/>
    <property type="project" value="UniProtKB-KW"/>
</dbReference>
<dbReference type="GO" id="GO:0003887">
    <property type="term" value="F:DNA-directed DNA polymerase activity"/>
    <property type="evidence" value="ECO:0007669"/>
    <property type="project" value="UniProtKB-KW"/>
</dbReference>
<keyword evidence="11" id="KW-0067">ATP-binding</keyword>
<keyword evidence="18" id="KW-0233">DNA recombination</keyword>
<keyword evidence="5" id="KW-0548">Nucleotidyltransferase</keyword>
<keyword evidence="15" id="KW-0695">RNA-directed DNA polymerase</keyword>
<keyword evidence="13" id="KW-0694">RNA-binding</keyword>
<dbReference type="GO" id="GO:0005524">
    <property type="term" value="F:ATP binding"/>
    <property type="evidence" value="ECO:0007669"/>
    <property type="project" value="UniProtKB-KW"/>
</dbReference>
<keyword evidence="23" id="KW-1185">Reference proteome</keyword>
<dbReference type="GO" id="GO:0015074">
    <property type="term" value="P:DNA integration"/>
    <property type="evidence" value="ECO:0007669"/>
    <property type="project" value="UniProtKB-KW"/>
</dbReference>
<keyword evidence="17" id="KW-0917">Virion maturation</keyword>
<evidence type="ECO:0000256" key="20">
    <source>
        <dbReference type="ARBA" id="ARBA00049244"/>
    </source>
</evidence>
<keyword evidence="6" id="KW-0540">Nuclease</keyword>
<evidence type="ECO:0000256" key="14">
    <source>
        <dbReference type="ARBA" id="ARBA00022908"/>
    </source>
</evidence>
<dbReference type="AlphaFoldDB" id="A0A9Q3CIY1"/>